<dbReference type="InterPro" id="IPR036663">
    <property type="entry name" value="Fumarylacetoacetase_C_sf"/>
</dbReference>
<feature type="domain" description="Fumarylacetoacetase-like C-terminal" evidence="3">
    <location>
        <begin position="55"/>
        <end position="248"/>
    </location>
</feature>
<accession>A0A1G7HT76</accession>
<protein>
    <submittedName>
        <fullName evidence="5">2-keto-4-pentenoate hydratase/2-oxohepta-3-ene-1,7-dioic acid hydratase (Catechol pathway)</fullName>
    </submittedName>
</protein>
<dbReference type="Pfam" id="PF10370">
    <property type="entry name" value="Rv2993c-like_N"/>
    <property type="match status" value="1"/>
</dbReference>
<dbReference type="SUPFAM" id="SSF56529">
    <property type="entry name" value="FAH"/>
    <property type="match status" value="1"/>
</dbReference>
<dbReference type="InterPro" id="IPR051121">
    <property type="entry name" value="FAH"/>
</dbReference>
<sequence>MRFARFCADGAEYYGVVEGGALRVISGSIFGEYQITGQTYAIDAVKLLAPVTPSKVVGVGLNYKSVAAAKGVPYPDDPILFLKPSTSVIGPAEDIVVPDSVKQPAFEVELAVVIGKTAKNVSVDRALDYCFGYCLCNDVTAKDHIPKGQPWTRGKSFDTFTPVGPYIVTDISPDDIELVLTVNGVEKQRGRTSDMIFGVRELIAFISSIMTLKPGDVIATGTPPGGDVFAKGDTIEISSPVLGVMRNKAV</sequence>
<comment type="similarity">
    <text evidence="1">Belongs to the FAH family.</text>
</comment>
<evidence type="ECO:0000256" key="1">
    <source>
        <dbReference type="ARBA" id="ARBA00010211"/>
    </source>
</evidence>
<keyword evidence="2" id="KW-0479">Metal-binding</keyword>
<dbReference type="RefSeq" id="WP_093687323.1">
    <property type="nucleotide sequence ID" value="NZ_FNBU01000001.1"/>
</dbReference>
<reference evidence="6" key="1">
    <citation type="submission" date="2016-10" db="EMBL/GenBank/DDBJ databases">
        <authorList>
            <person name="Varghese N."/>
            <person name="Submissions S."/>
        </authorList>
    </citation>
    <scope>NUCLEOTIDE SEQUENCE [LARGE SCALE GENOMIC DNA]</scope>
    <source>
        <strain evidence="6">DSM 23256</strain>
    </source>
</reference>
<evidence type="ECO:0000313" key="5">
    <source>
        <dbReference type="EMBL" id="SDF03635.1"/>
    </source>
</evidence>
<evidence type="ECO:0000313" key="6">
    <source>
        <dbReference type="Proteomes" id="UP000243333"/>
    </source>
</evidence>
<dbReference type="GO" id="GO:0003824">
    <property type="term" value="F:catalytic activity"/>
    <property type="evidence" value="ECO:0007669"/>
    <property type="project" value="InterPro"/>
</dbReference>
<dbReference type="Pfam" id="PF01557">
    <property type="entry name" value="FAA_hydrolase"/>
    <property type="match status" value="1"/>
</dbReference>
<keyword evidence="6" id="KW-1185">Reference proteome</keyword>
<gene>
    <name evidence="5" type="ORF">SAMN05660235_00251</name>
</gene>
<evidence type="ECO:0000259" key="3">
    <source>
        <dbReference type="Pfam" id="PF01557"/>
    </source>
</evidence>
<dbReference type="EMBL" id="FNBU01000001">
    <property type="protein sequence ID" value="SDF03635.1"/>
    <property type="molecule type" value="Genomic_DNA"/>
</dbReference>
<evidence type="ECO:0000259" key="4">
    <source>
        <dbReference type="Pfam" id="PF10370"/>
    </source>
</evidence>
<dbReference type="GO" id="GO:0044281">
    <property type="term" value="P:small molecule metabolic process"/>
    <property type="evidence" value="ECO:0007669"/>
    <property type="project" value="UniProtKB-ARBA"/>
</dbReference>
<proteinExistence type="inferred from homology"/>
<dbReference type="InterPro" id="IPR018833">
    <property type="entry name" value="Rv2993c-like_N"/>
</dbReference>
<dbReference type="STRING" id="1123285.SAMN05660235_00251"/>
<dbReference type="Gene3D" id="3.90.850.10">
    <property type="entry name" value="Fumarylacetoacetase-like, C-terminal domain"/>
    <property type="match status" value="1"/>
</dbReference>
<dbReference type="PANTHER" id="PTHR42796:SF4">
    <property type="entry name" value="FUMARYLACETOACETATE HYDROLASE DOMAIN-CONTAINING PROTEIN 2A"/>
    <property type="match status" value="1"/>
</dbReference>
<name>A0A1G7HT76_9FIRM</name>
<organism evidence="5 6">
    <name type="scientific">Sporolituus thermophilus DSM 23256</name>
    <dbReference type="NCBI Taxonomy" id="1123285"/>
    <lineage>
        <taxon>Bacteria</taxon>
        <taxon>Bacillati</taxon>
        <taxon>Bacillota</taxon>
        <taxon>Negativicutes</taxon>
        <taxon>Selenomonadales</taxon>
        <taxon>Sporomusaceae</taxon>
        <taxon>Sporolituus</taxon>
    </lineage>
</organism>
<dbReference type="OrthoDB" id="9805307at2"/>
<feature type="domain" description="Rv2993c-like N-terminal" evidence="4">
    <location>
        <begin position="1"/>
        <end position="50"/>
    </location>
</feature>
<dbReference type="GO" id="GO:0046872">
    <property type="term" value="F:metal ion binding"/>
    <property type="evidence" value="ECO:0007669"/>
    <property type="project" value="UniProtKB-KW"/>
</dbReference>
<dbReference type="Gene3D" id="2.30.30.370">
    <property type="entry name" value="FAH"/>
    <property type="match status" value="1"/>
</dbReference>
<evidence type="ECO:0000256" key="2">
    <source>
        <dbReference type="ARBA" id="ARBA00022723"/>
    </source>
</evidence>
<dbReference type="InterPro" id="IPR011234">
    <property type="entry name" value="Fumarylacetoacetase-like_C"/>
</dbReference>
<dbReference type="AlphaFoldDB" id="A0A1G7HT76"/>
<dbReference type="PANTHER" id="PTHR42796">
    <property type="entry name" value="FUMARYLACETOACETATE HYDROLASE DOMAIN-CONTAINING PROTEIN 2A-RELATED"/>
    <property type="match status" value="1"/>
</dbReference>
<dbReference type="Proteomes" id="UP000243333">
    <property type="component" value="Unassembled WGS sequence"/>
</dbReference>